<dbReference type="FunFam" id="1.10.1200.10:FF:000005">
    <property type="entry name" value="Nonribosomal peptide synthetase 1"/>
    <property type="match status" value="1"/>
</dbReference>
<dbReference type="Gene3D" id="3.40.50.980">
    <property type="match status" value="2"/>
</dbReference>
<dbReference type="CDD" id="cd19534">
    <property type="entry name" value="E_NRPS"/>
    <property type="match status" value="1"/>
</dbReference>
<dbReference type="InterPro" id="IPR001242">
    <property type="entry name" value="Condensation_dom"/>
</dbReference>
<dbReference type="EMBL" id="FNEC01000083">
    <property type="protein sequence ID" value="SDL19438.1"/>
    <property type="molecule type" value="Genomic_DNA"/>
</dbReference>
<dbReference type="Gene3D" id="3.30.559.10">
    <property type="entry name" value="Chloramphenicol acetyltransferase-like domain"/>
    <property type="match status" value="2"/>
</dbReference>
<evidence type="ECO:0000256" key="4">
    <source>
        <dbReference type="ARBA" id="ARBA00022553"/>
    </source>
</evidence>
<name>A0A1G9I2G9_9PSED</name>
<reference evidence="6 7" key="1">
    <citation type="submission" date="2016-10" db="EMBL/GenBank/DDBJ databases">
        <authorList>
            <person name="de Groot N.N."/>
        </authorList>
    </citation>
    <scope>NUCLEOTIDE SEQUENCE [LARGE SCALE GENOMIC DNA]</scope>
    <source>
        <strain evidence="6 7">CCM 7361</strain>
    </source>
</reference>
<dbReference type="FunFam" id="3.40.50.980:FF:000002">
    <property type="entry name" value="Enterobactin synthetase component F"/>
    <property type="match status" value="1"/>
</dbReference>
<dbReference type="SUPFAM" id="SSF52777">
    <property type="entry name" value="CoA-dependent acyltransferases"/>
    <property type="match status" value="4"/>
</dbReference>
<proteinExistence type="inferred from homology"/>
<dbReference type="Pfam" id="PF00668">
    <property type="entry name" value="Condensation"/>
    <property type="match status" value="2"/>
</dbReference>
<evidence type="ECO:0000256" key="3">
    <source>
        <dbReference type="ARBA" id="ARBA00022450"/>
    </source>
</evidence>
<dbReference type="FunFam" id="2.30.38.10:FF:000001">
    <property type="entry name" value="Non-ribosomal peptide synthetase PvdI"/>
    <property type="match status" value="1"/>
</dbReference>
<keyword evidence="3" id="KW-0596">Phosphopantetheine</keyword>
<dbReference type="SUPFAM" id="SSF47336">
    <property type="entry name" value="ACP-like"/>
    <property type="match status" value="1"/>
</dbReference>
<evidence type="ECO:0000259" key="5">
    <source>
        <dbReference type="PROSITE" id="PS50075"/>
    </source>
</evidence>
<dbReference type="FunFam" id="3.40.50.12780:FF:000012">
    <property type="entry name" value="Non-ribosomal peptide synthetase"/>
    <property type="match status" value="1"/>
</dbReference>
<dbReference type="FunFam" id="3.30.300.30:FF:000010">
    <property type="entry name" value="Enterobactin synthetase component F"/>
    <property type="match status" value="1"/>
</dbReference>
<dbReference type="GO" id="GO:0043041">
    <property type="term" value="P:amino acid activation for nonribosomal peptide biosynthetic process"/>
    <property type="evidence" value="ECO:0007669"/>
    <property type="project" value="UniProtKB-ARBA"/>
</dbReference>
<gene>
    <name evidence="6" type="ORF">SAMN05216189_10831</name>
</gene>
<evidence type="ECO:0000256" key="2">
    <source>
        <dbReference type="ARBA" id="ARBA00006432"/>
    </source>
</evidence>
<sequence>FQRLFFGQAIPNRQHWNQSLLLQPRQALDAEALEAALQALVEHHDALRLRFTEVDGQWRAEHAGITGEALLWQAEAENGGEVEALCDEAQRSLDLARGPLLRALLVNVADGSQRLLLAIHHLVVDGVSWRILLEDLQQAYEQRLAGQALQLPAKTSAFKAWAERLGEYARSPALLAERQYWQDTLGGVEADLPCDNPAGSLSQRHAAHVQSRLPRPLTEALLKQAPATYRTQVNDLLLTALARVICRWSGDSSVLVQLEGHGREPLFDDIDLSRSVGWFTSLFPVRLAPAEDLGESLKAIKEQLRAVPGKGLGHGLLRYLGGPESAAAMAALPQARVTFNYLGQFDAQFDEAALLLPATERAGAEVDADAPLDNWLSLNGRVYDGEFSLDWSFSREQFAEATLQRLAEDYQRELAALVEHCLQPRQCTLTPSDVPLAGLTQAQLDALPAMEAVEDIYPLSPMQQGMLFHSLYEQGSGDYINQMRMDIQGLDPERFRLAWQAALDRHDSLRSLFIWPEQRDAPLQVVRQGVKLPFQVHDWRNDPALQNAVDLLAEEERSHGFDLQAPPLLRLHLIRTGEECHHLIYTSHHILMDGWSNSRLLGEVLQRYAGKSPAMTPGRYRDYIAWLQRQDRGASEAFWRTQAARLREPTRLAPSLAPAVAGEGQGECMLRLDGAATQQLQAFARRRQVTLNTLVQAAWLLLLQRHTGQATVAFGATVAGRPAELLGVEEQVGLFINTLPVIAEVPAEQRLGDWLAALQAQNLALREHEHTPLYDIQRWAGLGGEALFDSILVFENYPVAEALGQAPAGLRFGEPTSHEQTNYPLTLLVDMGNTLDLRLAYARSAHAATAIERLLEQLCRLLLSMPQAEAARLGELQVLSPEERRQQLEWNATATEYPLQRGVHQLFEEQAERHPDLPALAFGEQRLSYAELNQRANRLAHALIARGVGPDSLVGIAVERSIEMVVGLMAILKAGGAYVPLDPEYPAERLAYMLEDSGVKLLLSQSHLDLPLAEGVQRIDLDQGNAWLEGYSTANPGITLDGENLAYVIYTSGSTGKPKGAGNRHRALTNRLCWMQEAYGLDARDTVLQKTPFSFDVSVWEFFWPLMTGARLVVAAPGDHRDPAKLVELINREGVTTLHFVPSMLQAFLQDEQVSSCTSLKRIICSGEALPVDAQQQVFAKLPQAGLHNLYGPTEAAIDVTHWTCVEEGKDAVPIGRPIANLGCHILDDNLEPVPAGVLGELYLAGEGLARGYHQRPALTAERFVASPFVAGERMYRTGDLARYRADGVIEYAGRIDHQVKLRGLRIELGEIEARLLEHALVREAAVLAVDGKRLVGYVVLAEEAPQWRETLSAHLAASLPEYMVPAQWLALGSMPLSPNGKLDRKVLPKADAAAMQGGYVAPVSELELRVAAIWQEALGVERVGLEDEFFQLGGHSLLATQVMMRVREFSTLELPLKLLFTHPVLRDFCEQLQSLEADQQPLQDELAKSLEALKRLSADDLEKLLS</sequence>
<evidence type="ECO:0000313" key="7">
    <source>
        <dbReference type="Proteomes" id="UP000199693"/>
    </source>
</evidence>
<dbReference type="Gene3D" id="3.30.559.30">
    <property type="entry name" value="Nonribosomal peptide synthetase, condensation domain"/>
    <property type="match status" value="2"/>
</dbReference>
<dbReference type="GO" id="GO:0003824">
    <property type="term" value="F:catalytic activity"/>
    <property type="evidence" value="ECO:0007669"/>
    <property type="project" value="InterPro"/>
</dbReference>
<feature type="non-terminal residue" evidence="6">
    <location>
        <position position="1"/>
    </location>
</feature>
<dbReference type="InterPro" id="IPR010071">
    <property type="entry name" value="AA_adenyl_dom"/>
</dbReference>
<comment type="similarity">
    <text evidence="2">Belongs to the ATP-dependent AMP-binding enzyme family.</text>
</comment>
<dbReference type="Pfam" id="PF00501">
    <property type="entry name" value="AMP-binding"/>
    <property type="match status" value="1"/>
</dbReference>
<evidence type="ECO:0000256" key="1">
    <source>
        <dbReference type="ARBA" id="ARBA00001957"/>
    </source>
</evidence>
<dbReference type="Pfam" id="PF13193">
    <property type="entry name" value="AMP-binding_C"/>
    <property type="match status" value="1"/>
</dbReference>
<dbReference type="CDD" id="cd17646">
    <property type="entry name" value="A_NRPS_AB3403-like"/>
    <property type="match status" value="1"/>
</dbReference>
<keyword evidence="4" id="KW-0597">Phosphoprotein</keyword>
<dbReference type="InterPro" id="IPR020845">
    <property type="entry name" value="AMP-binding_CS"/>
</dbReference>
<dbReference type="Gene3D" id="3.30.300.30">
    <property type="match status" value="1"/>
</dbReference>
<dbReference type="PANTHER" id="PTHR45398:SF1">
    <property type="entry name" value="ENZYME, PUTATIVE (JCVI)-RELATED"/>
    <property type="match status" value="1"/>
</dbReference>
<dbReference type="FunFam" id="3.40.50.980:FF:000001">
    <property type="entry name" value="Non-ribosomal peptide synthetase"/>
    <property type="match status" value="1"/>
</dbReference>
<dbReference type="PROSITE" id="PS00455">
    <property type="entry name" value="AMP_BINDING"/>
    <property type="match status" value="1"/>
</dbReference>
<dbReference type="InterPro" id="IPR009081">
    <property type="entry name" value="PP-bd_ACP"/>
</dbReference>
<dbReference type="CDD" id="cd19543">
    <property type="entry name" value="DCL_NRPS"/>
    <property type="match status" value="1"/>
</dbReference>
<dbReference type="PANTHER" id="PTHR45398">
    <property type="match status" value="1"/>
</dbReference>
<dbReference type="Gene3D" id="2.30.38.10">
    <property type="entry name" value="Luciferase, Domain 3"/>
    <property type="match status" value="1"/>
</dbReference>
<dbReference type="InterPro" id="IPR000873">
    <property type="entry name" value="AMP-dep_synth/lig_dom"/>
</dbReference>
<dbReference type="InterPro" id="IPR045851">
    <property type="entry name" value="AMP-bd_C_sf"/>
</dbReference>
<dbReference type="NCBIfam" id="TIGR01733">
    <property type="entry name" value="AA-adenyl-dom"/>
    <property type="match status" value="1"/>
</dbReference>
<organism evidence="6 7">
    <name type="scientific">Pseudomonas delhiensis</name>
    <dbReference type="NCBI Taxonomy" id="366289"/>
    <lineage>
        <taxon>Bacteria</taxon>
        <taxon>Pseudomonadati</taxon>
        <taxon>Pseudomonadota</taxon>
        <taxon>Gammaproteobacteria</taxon>
        <taxon>Pseudomonadales</taxon>
        <taxon>Pseudomonadaceae</taxon>
        <taxon>Pseudomonas</taxon>
    </lineage>
</organism>
<dbReference type="PROSITE" id="PS50075">
    <property type="entry name" value="CARRIER"/>
    <property type="match status" value="1"/>
</dbReference>
<dbReference type="Proteomes" id="UP000199693">
    <property type="component" value="Unassembled WGS sequence"/>
</dbReference>
<dbReference type="RefSeq" id="WP_139210275.1">
    <property type="nucleotide sequence ID" value="NZ_FNEC01000083.1"/>
</dbReference>
<comment type="cofactor">
    <cofactor evidence="1">
        <name>pantetheine 4'-phosphate</name>
        <dbReference type="ChEBI" id="CHEBI:47942"/>
    </cofactor>
</comment>
<protein>
    <submittedName>
        <fullName evidence="6">Non-ribosomal peptide synthase domain TIGR01720/amino acid adenylation domain-containing protein</fullName>
    </submittedName>
</protein>
<feature type="domain" description="Carrier" evidence="5">
    <location>
        <begin position="1402"/>
        <end position="1477"/>
    </location>
</feature>
<dbReference type="InterPro" id="IPR036736">
    <property type="entry name" value="ACP-like_sf"/>
</dbReference>
<accession>A0A1G9I2G9</accession>
<dbReference type="InterPro" id="IPR023213">
    <property type="entry name" value="CAT-like_dom_sf"/>
</dbReference>
<dbReference type="GO" id="GO:0044550">
    <property type="term" value="P:secondary metabolite biosynthetic process"/>
    <property type="evidence" value="ECO:0007669"/>
    <property type="project" value="UniProtKB-ARBA"/>
</dbReference>
<dbReference type="NCBIfam" id="TIGR01720">
    <property type="entry name" value="NRPS-para261"/>
    <property type="match status" value="1"/>
</dbReference>
<dbReference type="Pfam" id="PF00550">
    <property type="entry name" value="PP-binding"/>
    <property type="match status" value="1"/>
</dbReference>
<dbReference type="SUPFAM" id="SSF56801">
    <property type="entry name" value="Acetyl-CoA synthetase-like"/>
    <property type="match status" value="1"/>
</dbReference>
<evidence type="ECO:0000313" key="6">
    <source>
        <dbReference type="EMBL" id="SDL19438.1"/>
    </source>
</evidence>
<dbReference type="InterPro" id="IPR025110">
    <property type="entry name" value="AMP-bd_C"/>
</dbReference>
<dbReference type="InterPro" id="IPR010060">
    <property type="entry name" value="NRPS_synth"/>
</dbReference>
<dbReference type="Gene3D" id="1.10.1200.10">
    <property type="entry name" value="ACP-like"/>
    <property type="match status" value="1"/>
</dbReference>